<proteinExistence type="predicted"/>
<accession>A0ACB9TD44</accession>
<protein>
    <submittedName>
        <fullName evidence="1">Btb/poz domain-containing</fullName>
    </submittedName>
</protein>
<reference evidence="1" key="1">
    <citation type="submission" date="2022-04" db="EMBL/GenBank/DDBJ databases">
        <title>Chromosome-scale genome assembly of Holotrichia oblita Faldermann.</title>
        <authorList>
            <person name="Rongchong L."/>
        </authorList>
    </citation>
    <scope>NUCLEOTIDE SEQUENCE</scope>
    <source>
        <strain evidence="1">81SQS9</strain>
    </source>
</reference>
<comment type="caution">
    <text evidence="1">The sequence shown here is derived from an EMBL/GenBank/DDBJ whole genome shotgun (WGS) entry which is preliminary data.</text>
</comment>
<dbReference type="EMBL" id="CM043017">
    <property type="protein sequence ID" value="KAI4464750.1"/>
    <property type="molecule type" value="Genomic_DNA"/>
</dbReference>
<evidence type="ECO:0000313" key="1">
    <source>
        <dbReference type="EMBL" id="KAI4464750.1"/>
    </source>
</evidence>
<evidence type="ECO:0000313" key="2">
    <source>
        <dbReference type="Proteomes" id="UP001056778"/>
    </source>
</evidence>
<gene>
    <name evidence="1" type="ORF">MML48_3g00014450</name>
</gene>
<dbReference type="Proteomes" id="UP001056778">
    <property type="component" value="Chromosome 3"/>
</dbReference>
<organism evidence="1 2">
    <name type="scientific">Holotrichia oblita</name>
    <name type="common">Chafer beetle</name>
    <dbReference type="NCBI Taxonomy" id="644536"/>
    <lineage>
        <taxon>Eukaryota</taxon>
        <taxon>Metazoa</taxon>
        <taxon>Ecdysozoa</taxon>
        <taxon>Arthropoda</taxon>
        <taxon>Hexapoda</taxon>
        <taxon>Insecta</taxon>
        <taxon>Pterygota</taxon>
        <taxon>Neoptera</taxon>
        <taxon>Endopterygota</taxon>
        <taxon>Coleoptera</taxon>
        <taxon>Polyphaga</taxon>
        <taxon>Scarabaeiformia</taxon>
        <taxon>Scarabaeidae</taxon>
        <taxon>Melolonthinae</taxon>
        <taxon>Holotrichia</taxon>
    </lineage>
</organism>
<name>A0ACB9TD44_HOLOL</name>
<keyword evidence="2" id="KW-1185">Reference proteome</keyword>
<sequence length="742" mass="82945">MNRRIKTEEPSKSTKLFMKMSRAKTSTGSKIVNPARAKIKTPIKKKTIKTLKFVRDKSQSPGYDDKLDLKVSPSISRFPSNTKCITSHKSSSTPSHITNARRSVVPENIYQISDSSDDDDIQIVKHSSKDSEADCMPINLCETDESLNQSKVDILDEILHEVKNNNCHSYPSTSTTQSVMKNEVPDFIDNLLDSNEDLLDENYLKSLNELNDQNNKLLQSSWNLINNTHEKTFEDSIIFVNTEDLSSKPAQNLPEASTLPIPEVEKITDGETQMSAPPPPCDWQITRREVTERGQYLLESGIWSDCRFIVGTEPNQQVLEGHKLFLAMASPVFEAMFYGGMAEKDPIAILDVQPDAFKALLEYIYTDKINLTSFDQACELCYGAKKYMLPHLVEECTKYLWSDLYPKNACRAYEFAKLFEEPILMDKCLHIICNQTQEVFSESSFDDVELSTILTVFDQEFLNITSELELFTALTRYAARHNQSSGAKVPRLDGIANQQQEGYMQHPTIRDALMKIRFLTLSPQQFAEGPATSNLLSQSEKFSILMNISSPSTEVAMPAGFSTSTVPRQRKNSSLSDSLYTGNLMDTSRTSMITFYNQPGSSSSGEGTNEAARKFRCTRKVLRLTECMNTSVLDCAVTFTCDKNVCVYGIQVPAQVLVDVDERPTQVYKVGVVLNKIGWYPIGSYPTCSTCNGIVFTFGQGQCGDSVRDGLIRSILFSIPPANQSNSSSTVVNISGDPVIPL</sequence>